<dbReference type="PANTHER" id="PTHR23524:SF1">
    <property type="entry name" value="MRH DOMAIN-CONTAINING PROTEIN-RELATED"/>
    <property type="match status" value="1"/>
</dbReference>
<accession>A0A919REC5</accession>
<dbReference type="GO" id="GO:0022857">
    <property type="term" value="F:transmembrane transporter activity"/>
    <property type="evidence" value="ECO:0007669"/>
    <property type="project" value="InterPro"/>
</dbReference>
<feature type="transmembrane region" description="Helical" evidence="5">
    <location>
        <begin position="32"/>
        <end position="53"/>
    </location>
</feature>
<evidence type="ECO:0000313" key="7">
    <source>
        <dbReference type="EMBL" id="GII91250.1"/>
    </source>
</evidence>
<proteinExistence type="predicted"/>
<dbReference type="PANTHER" id="PTHR23524">
    <property type="entry name" value="TRANSPORTER, PUTATIVE (AFU_ORTHOLOGUE AFUA_8G04850)-RELATED"/>
    <property type="match status" value="1"/>
</dbReference>
<dbReference type="Proteomes" id="UP000606172">
    <property type="component" value="Unassembled WGS sequence"/>
</dbReference>
<dbReference type="Pfam" id="PF07690">
    <property type="entry name" value="MFS_1"/>
    <property type="match status" value="1"/>
</dbReference>
<feature type="transmembrane region" description="Helical" evidence="5">
    <location>
        <begin position="386"/>
        <end position="408"/>
    </location>
</feature>
<feature type="transmembrane region" description="Helical" evidence="5">
    <location>
        <begin position="414"/>
        <end position="434"/>
    </location>
</feature>
<feature type="transmembrane region" description="Helical" evidence="5">
    <location>
        <begin position="325"/>
        <end position="344"/>
    </location>
</feature>
<organism evidence="7 8">
    <name type="scientific">Sinosporangium siamense</name>
    <dbReference type="NCBI Taxonomy" id="1367973"/>
    <lineage>
        <taxon>Bacteria</taxon>
        <taxon>Bacillati</taxon>
        <taxon>Actinomycetota</taxon>
        <taxon>Actinomycetes</taxon>
        <taxon>Streptosporangiales</taxon>
        <taxon>Streptosporangiaceae</taxon>
        <taxon>Sinosporangium</taxon>
    </lineage>
</organism>
<dbReference type="PROSITE" id="PS50850">
    <property type="entry name" value="MFS"/>
    <property type="match status" value="1"/>
</dbReference>
<feature type="transmembrane region" description="Helical" evidence="5">
    <location>
        <begin position="163"/>
        <end position="185"/>
    </location>
</feature>
<evidence type="ECO:0000259" key="6">
    <source>
        <dbReference type="PROSITE" id="PS50850"/>
    </source>
</evidence>
<feature type="transmembrane region" description="Helical" evidence="5">
    <location>
        <begin position="104"/>
        <end position="123"/>
    </location>
</feature>
<comment type="subcellular location">
    <subcellularLocation>
        <location evidence="1">Cell membrane</location>
        <topology evidence="1">Multi-pass membrane protein</topology>
    </subcellularLocation>
</comment>
<feature type="domain" description="Major facilitator superfamily (MFS) profile" evidence="6">
    <location>
        <begin position="30"/>
        <end position="439"/>
    </location>
</feature>
<dbReference type="SUPFAM" id="SSF103473">
    <property type="entry name" value="MFS general substrate transporter"/>
    <property type="match status" value="1"/>
</dbReference>
<gene>
    <name evidence="7" type="ORF">Ssi02_14810</name>
</gene>
<feature type="transmembrane region" description="Helical" evidence="5">
    <location>
        <begin position="129"/>
        <end position="151"/>
    </location>
</feature>
<feature type="transmembrane region" description="Helical" evidence="5">
    <location>
        <begin position="350"/>
        <end position="374"/>
    </location>
</feature>
<dbReference type="GO" id="GO:0005886">
    <property type="term" value="C:plasma membrane"/>
    <property type="evidence" value="ECO:0007669"/>
    <property type="project" value="UniProtKB-SubCell"/>
</dbReference>
<keyword evidence="3 5" id="KW-1133">Transmembrane helix</keyword>
<name>A0A919REC5_9ACTN</name>
<dbReference type="InterPro" id="IPR020846">
    <property type="entry name" value="MFS_dom"/>
</dbReference>
<keyword evidence="8" id="KW-1185">Reference proteome</keyword>
<evidence type="ECO:0000256" key="1">
    <source>
        <dbReference type="ARBA" id="ARBA00004651"/>
    </source>
</evidence>
<evidence type="ECO:0000256" key="3">
    <source>
        <dbReference type="ARBA" id="ARBA00022989"/>
    </source>
</evidence>
<evidence type="ECO:0000313" key="8">
    <source>
        <dbReference type="Proteomes" id="UP000606172"/>
    </source>
</evidence>
<feature type="transmembrane region" description="Helical" evidence="5">
    <location>
        <begin position="255"/>
        <end position="276"/>
    </location>
</feature>
<reference evidence="7" key="1">
    <citation type="submission" date="2021-01" db="EMBL/GenBank/DDBJ databases">
        <title>Whole genome shotgun sequence of Sinosporangium siamense NBRC 109515.</title>
        <authorList>
            <person name="Komaki H."/>
            <person name="Tamura T."/>
        </authorList>
    </citation>
    <scope>NUCLEOTIDE SEQUENCE</scope>
    <source>
        <strain evidence="7">NBRC 109515</strain>
    </source>
</reference>
<dbReference type="AlphaFoldDB" id="A0A919REC5"/>
<protein>
    <submittedName>
        <fullName evidence="7">MFS transporter</fullName>
    </submittedName>
</protein>
<feature type="transmembrane region" description="Helical" evidence="5">
    <location>
        <begin position="296"/>
        <end position="316"/>
    </location>
</feature>
<evidence type="ECO:0000256" key="5">
    <source>
        <dbReference type="SAM" id="Phobius"/>
    </source>
</evidence>
<feature type="transmembrane region" description="Helical" evidence="5">
    <location>
        <begin position="73"/>
        <end position="92"/>
    </location>
</feature>
<keyword evidence="4 5" id="KW-0472">Membrane</keyword>
<feature type="transmembrane region" description="Helical" evidence="5">
    <location>
        <begin position="197"/>
        <end position="218"/>
    </location>
</feature>
<sequence length="454" mass="46486">MITFMPDETVDSPEVRPRRALGLDLADGVSRVNLSACLSLALFSTMVISFVPAAQPFVITELLGMSSEEKGRMVGLLGVAAEIAMIASLAWYGALADRVGRRPVVIAGFTLCAAGVALFPFAGNEAVLVGLRVLFALGVAALTTMLSTVAIDYVRDSSRGKSYGLIGVFSGLGALVAVLVLVRIPQQLEAGGMAPATAARLSFGVVAAGVLAVGALVWSTMSKAQVSRTAARVPLHRLVAEGVALAKDPGVALSYAAAFVARADLAVVAGFMTLWVQDYAVNERGMSAAEALARGGAVVGIAQTVALLAAPLFGWLGDRMQRQNVVILAQAVAAVSYLSTLLISDPLGSGMMIVAALVGLGEIAGIVTAGPLLAQQAPADVRGSAFGVQTLCGAAGILTVSALGGLLYDVWRPAAPFVVSGTLGLLVVIFGLIVRRRIRPLPESQPSPVTSGLA</sequence>
<evidence type="ECO:0000256" key="4">
    <source>
        <dbReference type="ARBA" id="ARBA00023136"/>
    </source>
</evidence>
<evidence type="ECO:0000256" key="2">
    <source>
        <dbReference type="ARBA" id="ARBA00022692"/>
    </source>
</evidence>
<comment type="caution">
    <text evidence="7">The sequence shown here is derived from an EMBL/GenBank/DDBJ whole genome shotgun (WGS) entry which is preliminary data.</text>
</comment>
<dbReference type="EMBL" id="BOOW01000008">
    <property type="protein sequence ID" value="GII91250.1"/>
    <property type="molecule type" value="Genomic_DNA"/>
</dbReference>
<dbReference type="InterPro" id="IPR036259">
    <property type="entry name" value="MFS_trans_sf"/>
</dbReference>
<keyword evidence="2 5" id="KW-0812">Transmembrane</keyword>
<dbReference type="Gene3D" id="1.20.1250.20">
    <property type="entry name" value="MFS general substrate transporter like domains"/>
    <property type="match status" value="2"/>
</dbReference>
<dbReference type="InterPro" id="IPR011701">
    <property type="entry name" value="MFS"/>
</dbReference>